<dbReference type="Proteomes" id="UP000324222">
    <property type="component" value="Unassembled WGS sequence"/>
</dbReference>
<keyword evidence="2" id="KW-1185">Reference proteome</keyword>
<dbReference type="AlphaFoldDB" id="A0A5B7K2Q0"/>
<accession>A0A5B7K2Q0</accession>
<reference evidence="1 2" key="1">
    <citation type="submission" date="2019-05" db="EMBL/GenBank/DDBJ databases">
        <title>Another draft genome of Portunus trituberculatus and its Hox gene families provides insights of decapod evolution.</title>
        <authorList>
            <person name="Jeong J.-H."/>
            <person name="Song I."/>
            <person name="Kim S."/>
            <person name="Choi T."/>
            <person name="Kim D."/>
            <person name="Ryu S."/>
            <person name="Kim W."/>
        </authorList>
    </citation>
    <scope>NUCLEOTIDE SEQUENCE [LARGE SCALE GENOMIC DNA]</scope>
    <source>
        <tissue evidence="1">Muscle</tissue>
    </source>
</reference>
<sequence>MPGLQNTVQRCRVLAAVREITPAN</sequence>
<evidence type="ECO:0000313" key="2">
    <source>
        <dbReference type="Proteomes" id="UP000324222"/>
    </source>
</evidence>
<gene>
    <name evidence="1" type="ORF">E2C01_100309</name>
</gene>
<name>A0A5B7K2Q0_PORTR</name>
<dbReference type="EMBL" id="VSRR010141951">
    <property type="protein sequence ID" value="MPD04612.1"/>
    <property type="molecule type" value="Genomic_DNA"/>
</dbReference>
<organism evidence="1 2">
    <name type="scientific">Portunus trituberculatus</name>
    <name type="common">Swimming crab</name>
    <name type="synonym">Neptunus trituberculatus</name>
    <dbReference type="NCBI Taxonomy" id="210409"/>
    <lineage>
        <taxon>Eukaryota</taxon>
        <taxon>Metazoa</taxon>
        <taxon>Ecdysozoa</taxon>
        <taxon>Arthropoda</taxon>
        <taxon>Crustacea</taxon>
        <taxon>Multicrustacea</taxon>
        <taxon>Malacostraca</taxon>
        <taxon>Eumalacostraca</taxon>
        <taxon>Eucarida</taxon>
        <taxon>Decapoda</taxon>
        <taxon>Pleocyemata</taxon>
        <taxon>Brachyura</taxon>
        <taxon>Eubrachyura</taxon>
        <taxon>Portunoidea</taxon>
        <taxon>Portunidae</taxon>
        <taxon>Portuninae</taxon>
        <taxon>Portunus</taxon>
    </lineage>
</organism>
<proteinExistence type="predicted"/>
<evidence type="ECO:0000313" key="1">
    <source>
        <dbReference type="EMBL" id="MPD04612.1"/>
    </source>
</evidence>
<comment type="caution">
    <text evidence="1">The sequence shown here is derived from an EMBL/GenBank/DDBJ whole genome shotgun (WGS) entry which is preliminary data.</text>
</comment>
<protein>
    <submittedName>
        <fullName evidence="1">Uncharacterized protein</fullName>
    </submittedName>
</protein>